<evidence type="ECO:0008006" key="3">
    <source>
        <dbReference type="Google" id="ProtNLM"/>
    </source>
</evidence>
<dbReference type="OrthoDB" id="9813713at2"/>
<accession>A0A4V1CEF5</accession>
<sequence>MLFIYDADCGFCTAAVSRLSRAFPRVEFRASREVDYAKFGLSRNDVRERAYLIVRGAGRVEVRGGGQAITGLLCSWGAGGRALSWLLSRLPLRVPIEAVYRVTARNRHRIPGAWAACDSSGLASKAK</sequence>
<proteinExistence type="predicted"/>
<organism evidence="1 2">
    <name type="scientific">Corynebacterium endometrii</name>
    <dbReference type="NCBI Taxonomy" id="2488819"/>
    <lineage>
        <taxon>Bacteria</taxon>
        <taxon>Bacillati</taxon>
        <taxon>Actinomycetota</taxon>
        <taxon>Actinomycetes</taxon>
        <taxon>Mycobacteriales</taxon>
        <taxon>Corynebacteriaceae</taxon>
        <taxon>Corynebacterium</taxon>
    </lineage>
</organism>
<dbReference type="Proteomes" id="UP000296352">
    <property type="component" value="Chromosome"/>
</dbReference>
<dbReference type="AlphaFoldDB" id="A0A4V1CEF5"/>
<dbReference type="Pfam" id="PF04134">
    <property type="entry name" value="DCC1-like"/>
    <property type="match status" value="1"/>
</dbReference>
<reference evidence="1 2" key="1">
    <citation type="submission" date="2019-04" db="EMBL/GenBank/DDBJ databases">
        <title>Corynebacterium endometrii sp. nov., isolated from the uterus of a cow with endometritis.</title>
        <authorList>
            <person name="Ballas P."/>
            <person name="Ruckert C."/>
            <person name="Wagener K."/>
            <person name="Drillich M."/>
            <person name="Kaempfer P."/>
            <person name="Busse H.-J."/>
            <person name="Ehling-Schulz M."/>
        </authorList>
    </citation>
    <scope>NUCLEOTIDE SEQUENCE [LARGE SCALE GENOMIC DNA]</scope>
    <source>
        <strain evidence="1 2">LMM-1653</strain>
    </source>
</reference>
<dbReference type="RefSeq" id="WP_136140733.1">
    <property type="nucleotide sequence ID" value="NZ_CP039247.1"/>
</dbReference>
<name>A0A4V1CEF5_9CORY</name>
<dbReference type="KEGG" id="cee:CENDO_03155"/>
<keyword evidence="2" id="KW-1185">Reference proteome</keyword>
<dbReference type="GO" id="GO:0015035">
    <property type="term" value="F:protein-disulfide reductase activity"/>
    <property type="evidence" value="ECO:0007669"/>
    <property type="project" value="InterPro"/>
</dbReference>
<gene>
    <name evidence="1" type="ORF">CENDO_03155</name>
</gene>
<evidence type="ECO:0000313" key="2">
    <source>
        <dbReference type="Proteomes" id="UP000296352"/>
    </source>
</evidence>
<protein>
    <recommendedName>
        <fullName evidence="3">DUF393 domain-containing protein</fullName>
    </recommendedName>
</protein>
<dbReference type="EMBL" id="CP039247">
    <property type="protein sequence ID" value="QCB27928.1"/>
    <property type="molecule type" value="Genomic_DNA"/>
</dbReference>
<dbReference type="InterPro" id="IPR007263">
    <property type="entry name" value="DCC1-like"/>
</dbReference>
<evidence type="ECO:0000313" key="1">
    <source>
        <dbReference type="EMBL" id="QCB27928.1"/>
    </source>
</evidence>